<dbReference type="RefSeq" id="WP_012654184.1">
    <property type="nucleotide sequence ID" value="NC_011988.1"/>
</dbReference>
<dbReference type="AlphaFoldDB" id="B9K244"/>
<reference evidence="1 2" key="1">
    <citation type="journal article" date="2009" name="J. Bacteriol.">
        <title>Genome sequences of three Agrobacterium biovars help elucidate the evolution of multichromosome genomes in bacteria.</title>
        <authorList>
            <person name="Slater S.C."/>
            <person name="Goldman B.S."/>
            <person name="Goodner B."/>
            <person name="Setubal J.C."/>
            <person name="Farrand S.K."/>
            <person name="Nester E.W."/>
            <person name="Burr T.J."/>
            <person name="Banta L."/>
            <person name="Dickerman A.W."/>
            <person name="Paulsen I."/>
            <person name="Otten L."/>
            <person name="Suen G."/>
            <person name="Welch R."/>
            <person name="Almeida N.F."/>
            <person name="Arnold F."/>
            <person name="Burton O.T."/>
            <person name="Du Z."/>
            <person name="Ewing A."/>
            <person name="Godsy E."/>
            <person name="Heisel S."/>
            <person name="Houmiel K.L."/>
            <person name="Jhaveri J."/>
            <person name="Lu J."/>
            <person name="Miller N.M."/>
            <person name="Norton S."/>
            <person name="Chen Q."/>
            <person name="Phoolcharoen W."/>
            <person name="Ohlin V."/>
            <person name="Ondrusek D."/>
            <person name="Pride N."/>
            <person name="Stricklin S.L."/>
            <person name="Sun J."/>
            <person name="Wheeler C."/>
            <person name="Wilson L."/>
            <person name="Zhu H."/>
            <person name="Wood D.W."/>
        </authorList>
    </citation>
    <scope>NUCLEOTIDE SEQUENCE [LARGE SCALE GENOMIC DNA]</scope>
    <source>
        <strain evidence="2">S4 / ATCC BAA-846</strain>
    </source>
</reference>
<dbReference type="EMBL" id="CP000634">
    <property type="protein sequence ID" value="ACM38942.1"/>
    <property type="molecule type" value="Genomic_DNA"/>
</dbReference>
<gene>
    <name evidence="1" type="ordered locus">Avi_5905</name>
</gene>
<accession>B9K244</accession>
<evidence type="ECO:0008006" key="3">
    <source>
        <dbReference type="Google" id="ProtNLM"/>
    </source>
</evidence>
<evidence type="ECO:0000313" key="1">
    <source>
        <dbReference type="EMBL" id="ACM38942.1"/>
    </source>
</evidence>
<dbReference type="PIRSF" id="PIRSF010521">
    <property type="entry name" value="DUF922_bac"/>
    <property type="match status" value="1"/>
</dbReference>
<dbReference type="HOGENOM" id="CLU_1347729_0_0_5"/>
<dbReference type="KEGG" id="avi:Avi_5905"/>
<name>B9K244_ALLAM</name>
<protein>
    <recommendedName>
        <fullName evidence="3">DUF922 domain-containing protein</fullName>
    </recommendedName>
</protein>
<evidence type="ECO:0000313" key="2">
    <source>
        <dbReference type="Proteomes" id="UP000001596"/>
    </source>
</evidence>
<dbReference type="eggNOG" id="COG5664">
    <property type="taxonomic scope" value="Bacteria"/>
</dbReference>
<proteinExistence type="predicted"/>
<organism evidence="1 2">
    <name type="scientific">Allorhizobium ampelinum (strain ATCC BAA-846 / DSM 112012 / S4)</name>
    <name type="common">Agrobacterium vitis (strain S4)</name>
    <dbReference type="NCBI Taxonomy" id="311402"/>
    <lineage>
        <taxon>Bacteria</taxon>
        <taxon>Pseudomonadati</taxon>
        <taxon>Pseudomonadota</taxon>
        <taxon>Alphaproteobacteria</taxon>
        <taxon>Hyphomicrobiales</taxon>
        <taxon>Rhizobiaceae</taxon>
        <taxon>Rhizobium/Agrobacterium group</taxon>
        <taxon>Allorhizobium</taxon>
        <taxon>Allorhizobium ampelinum</taxon>
    </lineage>
</organism>
<dbReference type="Pfam" id="PF06037">
    <property type="entry name" value="DUF922"/>
    <property type="match status" value="1"/>
</dbReference>
<keyword evidence="2" id="KW-1185">Reference proteome</keyword>
<sequence length="216" mass="24000">MLDRFFGSNNLSGVFRSKKMAIGVMAWLFLNVANPTFADWQAVEQIATYPVSGQSGPQLYQSIGEKGPVIGTDKRIHVIAHTTFKLTWTRKYVPHGSTCVLETAIPKLTVIYTLPRPSQSLTSPVRENWAKFIAGIETHERVHGQNIKDMVKAIEAASIGLTVPDDPDCKKIRTDLTKRLGEISDRKRERDRIFEQSEMAPGGPIQQLILALVNGG</sequence>
<dbReference type="InterPro" id="IPR010321">
    <property type="entry name" value="DUF922"/>
</dbReference>
<dbReference type="Proteomes" id="UP000001596">
    <property type="component" value="Chromosome 2"/>
</dbReference>